<dbReference type="InterPro" id="IPR029034">
    <property type="entry name" value="Cystine-knot_cytokine"/>
</dbReference>
<feature type="compositionally biased region" description="Basic and acidic residues" evidence="9">
    <location>
        <begin position="43"/>
        <end position="57"/>
    </location>
</feature>
<organism evidence="13">
    <name type="scientific">Thrips palmi</name>
    <name type="common">Melon thrips</name>
    <dbReference type="NCBI Taxonomy" id="161013"/>
    <lineage>
        <taxon>Eukaryota</taxon>
        <taxon>Metazoa</taxon>
        <taxon>Ecdysozoa</taxon>
        <taxon>Arthropoda</taxon>
        <taxon>Hexapoda</taxon>
        <taxon>Insecta</taxon>
        <taxon>Pterygota</taxon>
        <taxon>Neoptera</taxon>
        <taxon>Paraneoptera</taxon>
        <taxon>Thysanoptera</taxon>
        <taxon>Terebrantia</taxon>
        <taxon>Thripoidea</taxon>
        <taxon>Thripidae</taxon>
        <taxon>Thrips</taxon>
    </lineage>
</organism>
<dbReference type="InterPro" id="IPR001839">
    <property type="entry name" value="TGF-b_C"/>
</dbReference>
<accession>A0A6P9A2J9</accession>
<sequence length="445" mass="48716">MQLALCTLLATLVVGLVTPTAPPTLPTPPSPPSPPDPAAADLDASRDARDARVAPAEHRHLSAAWSTLFSVEGSPAHRRRHHRGNHQRDAVRDAASAKPCPSCGLRREMLEQGLEDELTALRIEFVKQQILKKLGLKEPPVVARPASNMPKPLALAGLALPTRHREETTEDFYGRTDQVILFPTDQGVPLGQCPGSAGSAATGSSCFVFKLPGDVQAVEVTRAELWLYRRPLDQDLDLDAGGAANASLNVSEVANWDMDESFQRRNHLAAEPVTDGEGWVKIDLARSVRDWFEFNELVKMVEATGVPVAAEEPYKPFLVIATDPVSKVRRPKRNARCVPGQAECCRDNLYVSFKDIGWDDWILQPLGYEAYFCRGSCTTAASLTISGSSHNAVIRRLMQTGKKLDLVPCCTPTKYSEISLLYINNNNTFIQKTLPNMVVEACGCN</sequence>
<dbReference type="PROSITE" id="PS00250">
    <property type="entry name" value="TGF_BETA_1"/>
    <property type="match status" value="1"/>
</dbReference>
<evidence type="ECO:0000256" key="6">
    <source>
        <dbReference type="ARBA" id="ARBA00023157"/>
    </source>
</evidence>
<evidence type="ECO:0000259" key="11">
    <source>
        <dbReference type="PROSITE" id="PS51362"/>
    </source>
</evidence>
<keyword evidence="12" id="KW-1185">Reference proteome</keyword>
<feature type="signal peptide" evidence="10">
    <location>
        <begin position="1"/>
        <end position="15"/>
    </location>
</feature>
<dbReference type="InterPro" id="IPR015615">
    <property type="entry name" value="TGF-beta-rel"/>
</dbReference>
<feature type="chain" id="PRO_5027730923" evidence="10">
    <location>
        <begin position="16"/>
        <end position="445"/>
    </location>
</feature>
<dbReference type="GeneID" id="117651794"/>
<reference evidence="13" key="1">
    <citation type="submission" date="2025-08" db="UniProtKB">
        <authorList>
            <consortium name="RefSeq"/>
        </authorList>
    </citation>
    <scope>IDENTIFICATION</scope>
    <source>
        <tissue evidence="13">Total insect</tissue>
    </source>
</reference>
<dbReference type="InterPro" id="IPR017948">
    <property type="entry name" value="TGFb_CS"/>
</dbReference>
<evidence type="ECO:0000256" key="5">
    <source>
        <dbReference type="ARBA" id="ARBA00023030"/>
    </source>
</evidence>
<comment type="subcellular location">
    <subcellularLocation>
        <location evidence="1">Secreted</location>
    </subcellularLocation>
</comment>
<feature type="region of interest" description="Disordered" evidence="9">
    <location>
        <begin position="22"/>
        <end position="57"/>
    </location>
</feature>
<dbReference type="PANTHER" id="PTHR11848">
    <property type="entry name" value="TGF-BETA FAMILY"/>
    <property type="match status" value="1"/>
</dbReference>
<keyword evidence="3" id="KW-0964">Secreted</keyword>
<evidence type="ECO:0000256" key="3">
    <source>
        <dbReference type="ARBA" id="ARBA00022525"/>
    </source>
</evidence>
<dbReference type="KEGG" id="tpal:117651794"/>
<feature type="region of interest" description="Disordered" evidence="9">
    <location>
        <begin position="75"/>
        <end position="98"/>
    </location>
</feature>
<dbReference type="Gene3D" id="2.10.90.10">
    <property type="entry name" value="Cystine-knot cytokines"/>
    <property type="match status" value="1"/>
</dbReference>
<dbReference type="GO" id="GO:0005125">
    <property type="term" value="F:cytokine activity"/>
    <property type="evidence" value="ECO:0007669"/>
    <property type="project" value="TreeGrafter"/>
</dbReference>
<dbReference type="CDD" id="cd13752">
    <property type="entry name" value="TGF_beta_INHB"/>
    <property type="match status" value="1"/>
</dbReference>
<keyword evidence="5 8" id="KW-0339">Growth factor</keyword>
<feature type="compositionally biased region" description="Basic residues" evidence="9">
    <location>
        <begin position="76"/>
        <end position="85"/>
    </location>
</feature>
<dbReference type="RefSeq" id="XP_034252033.1">
    <property type="nucleotide sequence ID" value="XM_034396142.1"/>
</dbReference>
<evidence type="ECO:0000313" key="12">
    <source>
        <dbReference type="Proteomes" id="UP000515158"/>
    </source>
</evidence>
<evidence type="ECO:0000256" key="4">
    <source>
        <dbReference type="ARBA" id="ARBA00022729"/>
    </source>
</evidence>
<dbReference type="SUPFAM" id="SSF57501">
    <property type="entry name" value="Cystine-knot cytokines"/>
    <property type="match status" value="1"/>
</dbReference>
<evidence type="ECO:0000256" key="9">
    <source>
        <dbReference type="SAM" id="MobiDB-lite"/>
    </source>
</evidence>
<dbReference type="GO" id="GO:0008083">
    <property type="term" value="F:growth factor activity"/>
    <property type="evidence" value="ECO:0007669"/>
    <property type="project" value="UniProtKB-KW"/>
</dbReference>
<dbReference type="GO" id="GO:0005615">
    <property type="term" value="C:extracellular space"/>
    <property type="evidence" value="ECO:0007669"/>
    <property type="project" value="TreeGrafter"/>
</dbReference>
<proteinExistence type="inferred from homology"/>
<dbReference type="FunFam" id="2.10.90.10:FF:000001">
    <property type="entry name" value="Bone morphogenetic protein 4"/>
    <property type="match status" value="1"/>
</dbReference>
<evidence type="ECO:0000256" key="1">
    <source>
        <dbReference type="ARBA" id="ARBA00004613"/>
    </source>
</evidence>
<keyword evidence="7" id="KW-0325">Glycoprotein</keyword>
<dbReference type="OrthoDB" id="6516235at2759"/>
<comment type="similarity">
    <text evidence="2 8">Belongs to the TGF-beta family.</text>
</comment>
<evidence type="ECO:0000256" key="8">
    <source>
        <dbReference type="RuleBase" id="RU000354"/>
    </source>
</evidence>
<evidence type="ECO:0000256" key="10">
    <source>
        <dbReference type="SAM" id="SignalP"/>
    </source>
</evidence>
<dbReference type="Proteomes" id="UP000515158">
    <property type="component" value="Unplaced"/>
</dbReference>
<dbReference type="AlphaFoldDB" id="A0A6P9A2J9"/>
<name>A0A6P9A2J9_THRPL</name>
<keyword evidence="4 10" id="KW-0732">Signal</keyword>
<feature type="domain" description="TGF-beta family profile" evidence="11">
    <location>
        <begin position="330"/>
        <end position="445"/>
    </location>
</feature>
<dbReference type="SMART" id="SM00204">
    <property type="entry name" value="TGFB"/>
    <property type="match status" value="1"/>
</dbReference>
<evidence type="ECO:0000313" key="13">
    <source>
        <dbReference type="RefSeq" id="XP_034252033.1"/>
    </source>
</evidence>
<keyword evidence="6" id="KW-1015">Disulfide bond</keyword>
<dbReference type="PRINTS" id="PR00669">
    <property type="entry name" value="INHIBINA"/>
</dbReference>
<gene>
    <name evidence="13" type="primary">LOC117651794</name>
</gene>
<evidence type="ECO:0000256" key="2">
    <source>
        <dbReference type="ARBA" id="ARBA00006656"/>
    </source>
</evidence>
<protein>
    <submittedName>
        <fullName evidence="13">Growth/differentiation factor 8-like</fullName>
    </submittedName>
</protein>
<dbReference type="Pfam" id="PF00019">
    <property type="entry name" value="TGF_beta"/>
    <property type="match status" value="1"/>
</dbReference>
<dbReference type="PANTHER" id="PTHR11848:SF298">
    <property type="entry name" value="DAWDLE, ISOFORM A"/>
    <property type="match status" value="1"/>
</dbReference>
<dbReference type="PROSITE" id="PS51362">
    <property type="entry name" value="TGF_BETA_2"/>
    <property type="match status" value="1"/>
</dbReference>
<dbReference type="Gene3D" id="2.60.120.970">
    <property type="match status" value="1"/>
</dbReference>
<evidence type="ECO:0000256" key="7">
    <source>
        <dbReference type="ARBA" id="ARBA00023180"/>
    </source>
</evidence>
<feature type="compositionally biased region" description="Pro residues" evidence="9">
    <location>
        <begin position="22"/>
        <end position="37"/>
    </location>
</feature>
<dbReference type="InParanoid" id="A0A6P9A2J9"/>
<dbReference type="FunCoup" id="A0A6P9A2J9">
    <property type="interactions" value="57"/>
</dbReference>